<protein>
    <submittedName>
        <fullName evidence="1">Uncharacterized protein</fullName>
    </submittedName>
</protein>
<organism evidence="1 2">
    <name type="scientific">Entomophthora muscae</name>
    <dbReference type="NCBI Taxonomy" id="34485"/>
    <lineage>
        <taxon>Eukaryota</taxon>
        <taxon>Fungi</taxon>
        <taxon>Fungi incertae sedis</taxon>
        <taxon>Zoopagomycota</taxon>
        <taxon>Entomophthoromycotina</taxon>
        <taxon>Entomophthoromycetes</taxon>
        <taxon>Entomophthorales</taxon>
        <taxon>Entomophthoraceae</taxon>
        <taxon>Entomophthora</taxon>
    </lineage>
</organism>
<evidence type="ECO:0000313" key="1">
    <source>
        <dbReference type="EMBL" id="KAJ9082608.1"/>
    </source>
</evidence>
<evidence type="ECO:0000313" key="2">
    <source>
        <dbReference type="Proteomes" id="UP001165960"/>
    </source>
</evidence>
<keyword evidence="2" id="KW-1185">Reference proteome</keyword>
<name>A0ACC2U6X3_9FUNG</name>
<gene>
    <name evidence="1" type="ORF">DSO57_1002983</name>
</gene>
<dbReference type="Proteomes" id="UP001165960">
    <property type="component" value="Unassembled WGS sequence"/>
</dbReference>
<dbReference type="EMBL" id="QTSX02001427">
    <property type="protein sequence ID" value="KAJ9082608.1"/>
    <property type="molecule type" value="Genomic_DNA"/>
</dbReference>
<comment type="caution">
    <text evidence="1">The sequence shown here is derived from an EMBL/GenBank/DDBJ whole genome shotgun (WGS) entry which is preliminary data.</text>
</comment>
<reference evidence="1" key="1">
    <citation type="submission" date="2022-04" db="EMBL/GenBank/DDBJ databases">
        <title>Genome of the entomopathogenic fungus Entomophthora muscae.</title>
        <authorList>
            <person name="Elya C."/>
            <person name="Lovett B.R."/>
            <person name="Lee E."/>
            <person name="Macias A.M."/>
            <person name="Hajek A.E."/>
            <person name="De Bivort B.L."/>
            <person name="Kasson M.T."/>
            <person name="De Fine Licht H.H."/>
            <person name="Stajich J.E."/>
        </authorList>
    </citation>
    <scope>NUCLEOTIDE SEQUENCE</scope>
    <source>
        <strain evidence="1">Berkeley</strain>
    </source>
</reference>
<sequence length="155" mass="17287">MHLGFIQILVHDQEILVSNQQTFLQVLYSELGNTFTTVNQYFAEVTNAQNTMLHCVNAIERGIAKLVPAHLVQTLTHQGVDINWISVVKNHVLMTGPMVQSLTHEVEVLSCHLATIPSFNPTPAAMNNSPSSHLLGRCCVWLLGMTSRRKQQESL</sequence>
<proteinExistence type="predicted"/>
<accession>A0ACC2U6X3</accession>